<organism evidence="2 3">
    <name type="scientific">Teichococcus vastitatis</name>
    <dbReference type="NCBI Taxonomy" id="2307076"/>
    <lineage>
        <taxon>Bacteria</taxon>
        <taxon>Pseudomonadati</taxon>
        <taxon>Pseudomonadota</taxon>
        <taxon>Alphaproteobacteria</taxon>
        <taxon>Acetobacterales</taxon>
        <taxon>Roseomonadaceae</taxon>
        <taxon>Roseomonas</taxon>
    </lineage>
</organism>
<accession>A0ABS9WA34</accession>
<keyword evidence="3" id="KW-1185">Reference proteome</keyword>
<name>A0ABS9WA34_9PROT</name>
<feature type="compositionally biased region" description="Low complexity" evidence="1">
    <location>
        <begin position="24"/>
        <end position="35"/>
    </location>
</feature>
<protein>
    <submittedName>
        <fullName evidence="2">Uncharacterized protein</fullName>
    </submittedName>
</protein>
<sequence length="67" mass="7519">SVREREVGRDPLDLRLRQPEQVSMAAPPAAMEAQQDQSARSLLIGPEPSTPACFFIEGFVVRTYHHE</sequence>
<proteinExistence type="predicted"/>
<dbReference type="RefSeq" id="WP_241793759.1">
    <property type="nucleotide sequence ID" value="NZ_JALBUU010000082.1"/>
</dbReference>
<dbReference type="EMBL" id="JALBUU010000082">
    <property type="protein sequence ID" value="MCI0756101.1"/>
    <property type="molecule type" value="Genomic_DNA"/>
</dbReference>
<feature type="compositionally biased region" description="Basic and acidic residues" evidence="1">
    <location>
        <begin position="1"/>
        <end position="18"/>
    </location>
</feature>
<feature type="region of interest" description="Disordered" evidence="1">
    <location>
        <begin position="1"/>
        <end position="39"/>
    </location>
</feature>
<feature type="non-terminal residue" evidence="2">
    <location>
        <position position="1"/>
    </location>
</feature>
<comment type="caution">
    <text evidence="2">The sequence shown here is derived from an EMBL/GenBank/DDBJ whole genome shotgun (WGS) entry which is preliminary data.</text>
</comment>
<evidence type="ECO:0000313" key="2">
    <source>
        <dbReference type="EMBL" id="MCI0756101.1"/>
    </source>
</evidence>
<gene>
    <name evidence="2" type="ORF">MON41_20760</name>
</gene>
<evidence type="ECO:0000256" key="1">
    <source>
        <dbReference type="SAM" id="MobiDB-lite"/>
    </source>
</evidence>
<reference evidence="2 3" key="1">
    <citation type="submission" date="2022-03" db="EMBL/GenBank/DDBJ databases">
        <title>Complete genome analysis of Roseomonas KG 17.1 : a prolific producer of plant growth promoters.</title>
        <authorList>
            <person name="Saadouli I."/>
            <person name="Najjari A."/>
            <person name="Mosbah A."/>
            <person name="Ouzari H.I."/>
        </authorList>
    </citation>
    <scope>NUCLEOTIDE SEQUENCE [LARGE SCALE GENOMIC DNA]</scope>
    <source>
        <strain evidence="2 3">KG17-1</strain>
    </source>
</reference>
<dbReference type="Proteomes" id="UP001201985">
    <property type="component" value="Unassembled WGS sequence"/>
</dbReference>
<evidence type="ECO:0000313" key="3">
    <source>
        <dbReference type="Proteomes" id="UP001201985"/>
    </source>
</evidence>